<dbReference type="Pfam" id="PF20448">
    <property type="entry name" value="DUF6705"/>
    <property type="match status" value="1"/>
</dbReference>
<gene>
    <name evidence="2" type="ORF">BST92_05510</name>
</gene>
<sequence length="200" mass="22117">MKIKIISILILILTIYTNPLKAQDVIMSLDTFTIYADDDGSSIPDDITYIKDVNNRLDPFVGTFTGIYAGKIYTFVISKYKDPSDGVAIDVLNIKYKIEDSNGVSLAQTLNIPDKSYDITGQRFTSEGFYTATYVGFDGCAQAGTFSMVLSDTTNLPTITPNQLTVYLDPARELLTNDECPNGASPHIFPTNEHFVLTRI</sequence>
<evidence type="ECO:0000259" key="1">
    <source>
        <dbReference type="Pfam" id="PF20448"/>
    </source>
</evidence>
<proteinExistence type="predicted"/>
<reference evidence="2 3" key="1">
    <citation type="submission" date="2017-01" db="EMBL/GenBank/DDBJ databases">
        <title>Trade-off between light-utilization and light-protection in marine flavobacteria.</title>
        <authorList>
            <person name="Kumagai Y."/>
            <person name="Yoshizawa S."/>
            <person name="Kogure K."/>
            <person name="Iwasaki W."/>
        </authorList>
    </citation>
    <scope>NUCLEOTIDE SEQUENCE [LARGE SCALE GENOMIC DNA]</scope>
    <source>
        <strain evidence="2 3">KCTC 32109</strain>
    </source>
</reference>
<keyword evidence="3" id="KW-1185">Reference proteome</keyword>
<evidence type="ECO:0000313" key="2">
    <source>
        <dbReference type="EMBL" id="PQJ31410.1"/>
    </source>
</evidence>
<evidence type="ECO:0000313" key="3">
    <source>
        <dbReference type="Proteomes" id="UP000239747"/>
    </source>
</evidence>
<protein>
    <recommendedName>
        <fullName evidence="1">DUF6705 domain-containing protein</fullName>
    </recommendedName>
</protein>
<dbReference type="RefSeq" id="WP_105070541.1">
    <property type="nucleotide sequence ID" value="NZ_MTPW01000001.1"/>
</dbReference>
<dbReference type="InterPro" id="IPR046551">
    <property type="entry name" value="DUF6705"/>
</dbReference>
<dbReference type="EMBL" id="MTPW01000001">
    <property type="protein sequence ID" value="PQJ31410.1"/>
    <property type="molecule type" value="Genomic_DNA"/>
</dbReference>
<dbReference type="OrthoDB" id="1274930at2"/>
<comment type="caution">
    <text evidence="2">The sequence shown here is derived from an EMBL/GenBank/DDBJ whole genome shotgun (WGS) entry which is preliminary data.</text>
</comment>
<name>A0A2S7U9W0_9FLAO</name>
<dbReference type="Proteomes" id="UP000239747">
    <property type="component" value="Unassembled WGS sequence"/>
</dbReference>
<accession>A0A2S7U9W0</accession>
<dbReference type="AlphaFoldDB" id="A0A2S7U9W0"/>
<feature type="domain" description="DUF6705" evidence="1">
    <location>
        <begin position="6"/>
        <end position="177"/>
    </location>
</feature>
<organism evidence="2 3">
    <name type="scientific">Nonlabens arenilitoris</name>
    <dbReference type="NCBI Taxonomy" id="1217969"/>
    <lineage>
        <taxon>Bacteria</taxon>
        <taxon>Pseudomonadati</taxon>
        <taxon>Bacteroidota</taxon>
        <taxon>Flavobacteriia</taxon>
        <taxon>Flavobacteriales</taxon>
        <taxon>Flavobacteriaceae</taxon>
        <taxon>Nonlabens</taxon>
    </lineage>
</organism>